<dbReference type="AlphaFoldDB" id="A0A9D2CX79"/>
<accession>A0A9D2CX79</accession>
<protein>
    <submittedName>
        <fullName evidence="2">Uncharacterized protein</fullName>
    </submittedName>
</protein>
<organism evidence="2 3">
    <name type="scientific">Candidatus Bacteroides merdipullorum</name>
    <dbReference type="NCBI Taxonomy" id="2838474"/>
    <lineage>
        <taxon>Bacteria</taxon>
        <taxon>Pseudomonadati</taxon>
        <taxon>Bacteroidota</taxon>
        <taxon>Bacteroidia</taxon>
        <taxon>Bacteroidales</taxon>
        <taxon>Bacteroidaceae</taxon>
        <taxon>Bacteroides</taxon>
    </lineage>
</organism>
<gene>
    <name evidence="2" type="ORF">H9819_05295</name>
</gene>
<dbReference type="Proteomes" id="UP000824023">
    <property type="component" value="Unassembled WGS sequence"/>
</dbReference>
<feature type="region of interest" description="Disordered" evidence="1">
    <location>
        <begin position="22"/>
        <end position="111"/>
    </location>
</feature>
<name>A0A9D2CX79_9BACE</name>
<reference evidence="2" key="1">
    <citation type="journal article" date="2021" name="PeerJ">
        <title>Extensive microbial diversity within the chicken gut microbiome revealed by metagenomics and culture.</title>
        <authorList>
            <person name="Gilroy R."/>
            <person name="Ravi A."/>
            <person name="Getino M."/>
            <person name="Pursley I."/>
            <person name="Horton D.L."/>
            <person name="Alikhan N.F."/>
            <person name="Baker D."/>
            <person name="Gharbi K."/>
            <person name="Hall N."/>
            <person name="Watson M."/>
            <person name="Adriaenssens E.M."/>
            <person name="Foster-Nyarko E."/>
            <person name="Jarju S."/>
            <person name="Secka A."/>
            <person name="Antonio M."/>
            <person name="Oren A."/>
            <person name="Chaudhuri R.R."/>
            <person name="La Ragione R."/>
            <person name="Hildebrand F."/>
            <person name="Pallen M.J."/>
        </authorList>
    </citation>
    <scope>NUCLEOTIDE SEQUENCE</scope>
    <source>
        <strain evidence="2">ChiHjej12B11-24981</strain>
    </source>
</reference>
<evidence type="ECO:0000313" key="2">
    <source>
        <dbReference type="EMBL" id="HIZ01657.1"/>
    </source>
</evidence>
<dbReference type="EMBL" id="DXCK01000073">
    <property type="protein sequence ID" value="HIZ01657.1"/>
    <property type="molecule type" value="Genomic_DNA"/>
</dbReference>
<comment type="caution">
    <text evidence="2">The sequence shown here is derived from an EMBL/GenBank/DDBJ whole genome shotgun (WGS) entry which is preliminary data.</text>
</comment>
<sequence length="129" mass="14279">MEDFLKFLLVAAVVVIGIVRQSQKEAKKKAAQQPPRPQADTVPPFPTPEEEDGTYGGYIPVGPASKPEPAVRPKPVTRPEGLRTTTQPKAPYTPTPGTPNDTDADDYQLRSPDDVRRAIVWSEILKRKY</sequence>
<reference evidence="2" key="2">
    <citation type="submission" date="2021-04" db="EMBL/GenBank/DDBJ databases">
        <authorList>
            <person name="Gilroy R."/>
        </authorList>
    </citation>
    <scope>NUCLEOTIDE SEQUENCE</scope>
    <source>
        <strain evidence="2">ChiHjej12B11-24981</strain>
    </source>
</reference>
<evidence type="ECO:0000313" key="3">
    <source>
        <dbReference type="Proteomes" id="UP000824023"/>
    </source>
</evidence>
<evidence type="ECO:0000256" key="1">
    <source>
        <dbReference type="SAM" id="MobiDB-lite"/>
    </source>
</evidence>
<proteinExistence type="predicted"/>